<feature type="non-terminal residue" evidence="1">
    <location>
        <position position="1"/>
    </location>
</feature>
<organism evidence="1">
    <name type="scientific">marine sediment metagenome</name>
    <dbReference type="NCBI Taxonomy" id="412755"/>
    <lineage>
        <taxon>unclassified sequences</taxon>
        <taxon>metagenomes</taxon>
        <taxon>ecological metagenomes</taxon>
    </lineage>
</organism>
<reference evidence="1" key="1">
    <citation type="journal article" date="2014" name="Front. Microbiol.">
        <title>High frequency of phylogenetically diverse reductive dehalogenase-homologous genes in deep subseafloor sedimentary metagenomes.</title>
        <authorList>
            <person name="Kawai M."/>
            <person name="Futagami T."/>
            <person name="Toyoda A."/>
            <person name="Takaki Y."/>
            <person name="Nishi S."/>
            <person name="Hori S."/>
            <person name="Arai W."/>
            <person name="Tsubouchi T."/>
            <person name="Morono Y."/>
            <person name="Uchiyama I."/>
            <person name="Ito T."/>
            <person name="Fujiyama A."/>
            <person name="Inagaki F."/>
            <person name="Takami H."/>
        </authorList>
    </citation>
    <scope>NUCLEOTIDE SEQUENCE</scope>
    <source>
        <strain evidence="1">Expedition CK06-06</strain>
    </source>
</reference>
<proteinExistence type="predicted"/>
<sequence length="224" mass="24790">HEFALGNTFARNRFGNYVRARTKPVNPRSDRQNAARVAIMQLATQWRSDPMTDVIRTAWETYANSVAWNNKLGETVKLTGFNMFIRANAALLAIGQAIVTAAPTDLGLPAGDPVMQVSECSAGAQTFTLTFDDTMDWDSEIGAFLVLEQGEPQNPTRNFFGGPWRTGAYMSGRVEPPLTSPHINTPTVPFTFVEGQKIWWRAHIIRADGRVSSKFECDPVLAVV</sequence>
<evidence type="ECO:0000313" key="1">
    <source>
        <dbReference type="EMBL" id="GAH21178.1"/>
    </source>
</evidence>
<name>X1FK72_9ZZZZ</name>
<comment type="caution">
    <text evidence="1">The sequence shown here is derived from an EMBL/GenBank/DDBJ whole genome shotgun (WGS) entry which is preliminary data.</text>
</comment>
<dbReference type="AlphaFoldDB" id="X1FK72"/>
<protein>
    <submittedName>
        <fullName evidence="1">Uncharacterized protein</fullName>
    </submittedName>
</protein>
<accession>X1FK72</accession>
<gene>
    <name evidence="1" type="ORF">S03H2_07025</name>
</gene>
<dbReference type="EMBL" id="BARU01003176">
    <property type="protein sequence ID" value="GAH21178.1"/>
    <property type="molecule type" value="Genomic_DNA"/>
</dbReference>